<reference evidence="5" key="1">
    <citation type="submission" date="2016-08" db="EMBL/GenBank/DDBJ databases">
        <authorList>
            <person name="Varghese N."/>
            <person name="Submissions Spin"/>
        </authorList>
    </citation>
    <scope>NUCLEOTIDE SEQUENCE [LARGE SCALE GENOMIC DNA]</scope>
    <source>
        <strain evidence="5">REICA_142</strain>
    </source>
</reference>
<dbReference type="SUPFAM" id="SSF69349">
    <property type="entry name" value="Phage fibre proteins"/>
    <property type="match status" value="1"/>
</dbReference>
<dbReference type="SUPFAM" id="SSF69279">
    <property type="entry name" value="Phage tail proteins"/>
    <property type="match status" value="2"/>
</dbReference>
<feature type="domain" description="Gp5/Type VI secretion system Vgr C-terminal trimerisation" evidence="3">
    <location>
        <begin position="464"/>
        <end position="569"/>
    </location>
</feature>
<dbReference type="Gene3D" id="2.30.110.50">
    <property type="match status" value="1"/>
</dbReference>
<dbReference type="InterPro" id="IPR006531">
    <property type="entry name" value="Gp5/Vgr_OB"/>
</dbReference>
<dbReference type="NCBIfam" id="TIGR03361">
    <property type="entry name" value="VI_Rhs_Vgr"/>
    <property type="match status" value="1"/>
</dbReference>
<keyword evidence="5" id="KW-1185">Reference proteome</keyword>
<accession>A0A1C4AYP8</accession>
<evidence type="ECO:0000259" key="3">
    <source>
        <dbReference type="Pfam" id="PF22178"/>
    </source>
</evidence>
<evidence type="ECO:0000313" key="5">
    <source>
        <dbReference type="Proteomes" id="UP000198515"/>
    </source>
</evidence>
<dbReference type="OrthoDB" id="6710627at2"/>
<dbReference type="EMBL" id="FMBC01000006">
    <property type="protein sequence ID" value="SCB99743.1"/>
    <property type="molecule type" value="Genomic_DNA"/>
</dbReference>
<dbReference type="NCBIfam" id="TIGR01646">
    <property type="entry name" value="vgr_GE"/>
    <property type="match status" value="1"/>
</dbReference>
<dbReference type="Pfam" id="PF05954">
    <property type="entry name" value="Phage_GPD"/>
    <property type="match status" value="1"/>
</dbReference>
<dbReference type="InterPro" id="IPR037026">
    <property type="entry name" value="Vgr_OB-fold_dom_sf"/>
</dbReference>
<organism evidence="4 5">
    <name type="scientific">Kosakonia oryziphila</name>
    <dbReference type="NCBI Taxonomy" id="1005667"/>
    <lineage>
        <taxon>Bacteria</taxon>
        <taxon>Pseudomonadati</taxon>
        <taxon>Pseudomonadota</taxon>
        <taxon>Gammaproteobacteria</taxon>
        <taxon>Enterobacterales</taxon>
        <taxon>Enterobacteriaceae</taxon>
        <taxon>Kosakonia</taxon>
    </lineage>
</organism>
<dbReference type="Gene3D" id="4.10.220.110">
    <property type="match status" value="1"/>
</dbReference>
<dbReference type="InterPro" id="IPR006533">
    <property type="entry name" value="T6SS_Vgr_RhsGE"/>
</dbReference>
<dbReference type="Gene3D" id="3.55.50.10">
    <property type="entry name" value="Baseplate protein-like domains"/>
    <property type="match status" value="1"/>
</dbReference>
<evidence type="ECO:0000259" key="2">
    <source>
        <dbReference type="Pfam" id="PF04717"/>
    </source>
</evidence>
<dbReference type="Pfam" id="PF04717">
    <property type="entry name" value="Phage_base_V"/>
    <property type="match status" value="1"/>
</dbReference>
<proteinExistence type="inferred from homology"/>
<comment type="similarity">
    <text evidence="1">Belongs to the VgrG protein family.</text>
</comment>
<dbReference type="Proteomes" id="UP000198515">
    <property type="component" value="Unassembled WGS sequence"/>
</dbReference>
<dbReference type="Gene3D" id="2.40.50.230">
    <property type="entry name" value="Gp5 N-terminal domain"/>
    <property type="match status" value="1"/>
</dbReference>
<dbReference type="SUPFAM" id="SSF69255">
    <property type="entry name" value="gp5 N-terminal domain-like"/>
    <property type="match status" value="1"/>
</dbReference>
<dbReference type="Pfam" id="PF22178">
    <property type="entry name" value="Gp5_trimer_C"/>
    <property type="match status" value="1"/>
</dbReference>
<protein>
    <submittedName>
        <fullName evidence="4">Type VI secretion system secreted protein VgrG</fullName>
    </submittedName>
</protein>
<name>A0A1C4AYP8_9ENTR</name>
<dbReference type="InterPro" id="IPR054030">
    <property type="entry name" value="Gp5_Vgr_C"/>
</dbReference>
<evidence type="ECO:0000256" key="1">
    <source>
        <dbReference type="ARBA" id="ARBA00005558"/>
    </source>
</evidence>
<sequence length="751" mass="83399">MVNRISVRLPVEGLLFWKLSGREALSEPFTLALTVLGTDARIDRSKLLGQPVTVTIPTQTGSRYFNGKVTRVAVSATELSGTRYAVYQLTAEPDVWPMKRDRNLRIFQGQTVPQIVKTLLGEYQVNLEDRLTGSYRVWDYCVQYQESSFDFINRLMELEGIAYHFRHEADRHTLVLTDAASEFKPFPGYETIPYHQTPSGGSTDEEGISQWALEDSVTPGIYSLDDYDFRKPNAWLFQARQNPASPQPGSIDVYDWPGRFVEHGHGEFYARIRQERWQVEHQQIQATATAVGVAPGSPFTLYNAPFFSDNGDYLTTAATYFFEENRYASGSDGETEHRIDFTVIPSSVVYRPAAVTAWPRTYGPQTAKVVGPQGESIWTDKYGRVKVKFHWDRQAKGDDTSSCWVRVSSAWAGQGFGGVQIPRVGDEVVIDFINGDPDRPIITGRVYNEASMPPWSLPDDSTRMGFMTRSKDGNKDNASYLFFEDRPGSESVELHSEKDMKVSVENDKTVNVDGNRTTTILKEQKDDVTGDGTFYYRAKRTTTVDDAETTTFNNGQTETIKNGRTLDITSGGDTVTIKGGRTTNIEGTELHHVTDKLTEKYDSGQETTIAAGGRKETIDGGVTIDVNSGNWTQNVNAGTITISSPNLIKISSKQQIVMEAPEAIFKPKLHNLSVTGFSESFVGTSVSGTIASLAAVGVTNSINGLSNSFKLKEFSKTVFKKESNGVVINFEITNISNRTVNVTNNSLFIIT</sequence>
<dbReference type="InterPro" id="IPR017847">
    <property type="entry name" value="T6SS_RhsGE_Vgr_subset"/>
</dbReference>
<feature type="domain" description="Gp5/Type VI secretion system Vgr protein OB-fold" evidence="2">
    <location>
        <begin position="380"/>
        <end position="447"/>
    </location>
</feature>
<dbReference type="AlphaFoldDB" id="A0A1C4AYP8"/>
<dbReference type="RefSeq" id="WP_090133974.1">
    <property type="nucleotide sequence ID" value="NZ_FMBC01000006.1"/>
</dbReference>
<gene>
    <name evidence="4" type="ORF">GA0061070_100636</name>
</gene>
<evidence type="ECO:0000313" key="4">
    <source>
        <dbReference type="EMBL" id="SCB99743.1"/>
    </source>
</evidence>